<dbReference type="Pfam" id="PF22566">
    <property type="entry name" value="UBA_8"/>
    <property type="match status" value="1"/>
</dbReference>
<dbReference type="InterPro" id="IPR054109">
    <property type="entry name" value="UBA_8"/>
</dbReference>
<organism evidence="3 4">
    <name type="scientific">Plectus sambesii</name>
    <dbReference type="NCBI Taxonomy" id="2011161"/>
    <lineage>
        <taxon>Eukaryota</taxon>
        <taxon>Metazoa</taxon>
        <taxon>Ecdysozoa</taxon>
        <taxon>Nematoda</taxon>
        <taxon>Chromadorea</taxon>
        <taxon>Plectida</taxon>
        <taxon>Plectina</taxon>
        <taxon>Plectoidea</taxon>
        <taxon>Plectidae</taxon>
        <taxon>Plectus</taxon>
    </lineage>
</organism>
<dbReference type="PANTHER" id="PTHR31993:SF4">
    <property type="entry name" value="UBA-LIKE DOMAIN-CONTAINING PROTEIN"/>
    <property type="match status" value="1"/>
</dbReference>
<evidence type="ECO:0000313" key="4">
    <source>
        <dbReference type="WBParaSite" id="PSAMB.scaffold766size41716.g8599.t1"/>
    </source>
</evidence>
<evidence type="ECO:0000256" key="1">
    <source>
        <dbReference type="ARBA" id="ARBA00006090"/>
    </source>
</evidence>
<feature type="domain" description="UBA-like" evidence="2">
    <location>
        <begin position="9"/>
        <end position="52"/>
    </location>
</feature>
<proteinExistence type="inferred from homology"/>
<dbReference type="SUPFAM" id="SSF46934">
    <property type="entry name" value="UBA-like"/>
    <property type="match status" value="1"/>
</dbReference>
<protein>
    <recommendedName>
        <fullName evidence="2">UBA-like domain-containing protein</fullName>
    </recommendedName>
</protein>
<dbReference type="InterPro" id="IPR039310">
    <property type="entry name" value="UBALD1/2"/>
</dbReference>
<keyword evidence="3" id="KW-1185">Reference proteome</keyword>
<dbReference type="Gene3D" id="1.10.8.10">
    <property type="entry name" value="DNA helicase RuvA subunit, C-terminal domain"/>
    <property type="match status" value="1"/>
</dbReference>
<dbReference type="WBParaSite" id="PSAMB.scaffold766size41716.g8599.t1">
    <property type="protein sequence ID" value="PSAMB.scaffold766size41716.g8599.t1"/>
    <property type="gene ID" value="PSAMB.scaffold766size41716.g8599"/>
</dbReference>
<dbReference type="PANTHER" id="PTHR31993">
    <property type="entry name" value="UBA-LIKE DOMAIN-CONTAINING PROTEIN 2"/>
    <property type="match status" value="1"/>
</dbReference>
<sequence>MIENSTETLKQQVLINHFTNATGCTVDQSRQLLQAARWEFEAALSEFFQEAAAAANQRQYQGMNPRVCPPCNTPATPPSFGDAMLALQKLTASDWQAQSPPSMCATPTTKVLTSCNYHPMTTAPPCDRYAMSCDWLSVSSSGPEVDFSKDLVQNNNNNQSMSVDHSGMLSENAGFPILQHQ</sequence>
<evidence type="ECO:0000313" key="3">
    <source>
        <dbReference type="Proteomes" id="UP000887566"/>
    </source>
</evidence>
<dbReference type="InterPro" id="IPR009060">
    <property type="entry name" value="UBA-like_sf"/>
</dbReference>
<dbReference type="Proteomes" id="UP000887566">
    <property type="component" value="Unplaced"/>
</dbReference>
<evidence type="ECO:0000259" key="2">
    <source>
        <dbReference type="Pfam" id="PF22566"/>
    </source>
</evidence>
<name>A0A914XEI1_9BILA</name>
<dbReference type="AlphaFoldDB" id="A0A914XEI1"/>
<reference evidence="4" key="1">
    <citation type="submission" date="2022-11" db="UniProtKB">
        <authorList>
            <consortium name="WormBaseParasite"/>
        </authorList>
    </citation>
    <scope>IDENTIFICATION</scope>
</reference>
<accession>A0A914XEI1</accession>
<dbReference type="CDD" id="cd14343">
    <property type="entry name" value="UBA_F100B_like"/>
    <property type="match status" value="1"/>
</dbReference>
<comment type="similarity">
    <text evidence="1">Belongs to the UBALD family.</text>
</comment>